<keyword evidence="3 8" id="KW-1133">Transmembrane helix</keyword>
<evidence type="ECO:0000256" key="4">
    <source>
        <dbReference type="ARBA" id="ARBA00023040"/>
    </source>
</evidence>
<evidence type="ECO:0000313" key="10">
    <source>
        <dbReference type="EMBL" id="AIT99330.1"/>
    </source>
</evidence>
<dbReference type="EMBL" id="KF885943">
    <property type="protein sequence ID" value="AIT99330.1"/>
    <property type="molecule type" value="mRNA"/>
</dbReference>
<dbReference type="Pfam" id="PF00001">
    <property type="entry name" value="7tm_1"/>
    <property type="match status" value="1"/>
</dbReference>
<dbReference type="GO" id="GO:0004930">
    <property type="term" value="F:G protein-coupled receptor activity"/>
    <property type="evidence" value="ECO:0007669"/>
    <property type="project" value="UniProtKB-KW"/>
</dbReference>
<dbReference type="InterPro" id="IPR000276">
    <property type="entry name" value="GPCR_Rhodpsn"/>
</dbReference>
<organism evidence="10">
    <name type="scientific">Brachionus koreanus</name>
    <dbReference type="NCBI Taxonomy" id="1199090"/>
    <lineage>
        <taxon>Eukaryota</taxon>
        <taxon>Metazoa</taxon>
        <taxon>Spiralia</taxon>
        <taxon>Gnathifera</taxon>
        <taxon>Rotifera</taxon>
        <taxon>Eurotatoria</taxon>
        <taxon>Monogononta</taxon>
        <taxon>Pseudotrocha</taxon>
        <taxon>Ploima</taxon>
        <taxon>Brachionidae</taxon>
        <taxon>Brachionus</taxon>
    </lineage>
</organism>
<evidence type="ECO:0000256" key="6">
    <source>
        <dbReference type="ARBA" id="ARBA00023170"/>
    </source>
</evidence>
<feature type="transmembrane region" description="Helical" evidence="8">
    <location>
        <begin position="101"/>
        <end position="123"/>
    </location>
</feature>
<comment type="subcellular location">
    <subcellularLocation>
        <location evidence="1">Membrane</location>
        <topology evidence="1">Multi-pass membrane protein</topology>
    </subcellularLocation>
</comment>
<accession>A0A0A7DNF4</accession>
<dbReference type="AlphaFoldDB" id="A0A0A7DNF4"/>
<evidence type="ECO:0000256" key="7">
    <source>
        <dbReference type="ARBA" id="ARBA00023224"/>
    </source>
</evidence>
<feature type="domain" description="G-protein coupled receptors family 1 profile" evidence="9">
    <location>
        <begin position="4"/>
        <end position="260"/>
    </location>
</feature>
<evidence type="ECO:0000256" key="2">
    <source>
        <dbReference type="ARBA" id="ARBA00022692"/>
    </source>
</evidence>
<evidence type="ECO:0000256" key="1">
    <source>
        <dbReference type="ARBA" id="ARBA00004141"/>
    </source>
</evidence>
<keyword evidence="2 8" id="KW-0812">Transmembrane</keyword>
<dbReference type="PROSITE" id="PS50262">
    <property type="entry name" value="G_PROTEIN_RECEP_F1_2"/>
    <property type="match status" value="1"/>
</dbReference>
<evidence type="ECO:0000256" key="5">
    <source>
        <dbReference type="ARBA" id="ARBA00023136"/>
    </source>
</evidence>
<evidence type="ECO:0000259" key="9">
    <source>
        <dbReference type="PROSITE" id="PS50262"/>
    </source>
</evidence>
<dbReference type="GO" id="GO:0016020">
    <property type="term" value="C:membrane"/>
    <property type="evidence" value="ECO:0007669"/>
    <property type="project" value="UniProtKB-SubCell"/>
</dbReference>
<proteinExistence type="evidence at transcript level"/>
<feature type="non-terminal residue" evidence="10">
    <location>
        <position position="264"/>
    </location>
</feature>
<keyword evidence="7" id="KW-0807">Transducer</keyword>
<evidence type="ECO:0000256" key="3">
    <source>
        <dbReference type="ARBA" id="ARBA00022989"/>
    </source>
</evidence>
<sequence>GIAGTLINSIILYRNYLKDSNKYPNSLVSNLCLTNLGIIFFAFPLSGLASFKLEWIWGDEWCTYYGCVSLLFGFNIMITTMMLVLDIFLRFYFRNYARRLMIAWGWIISIFWSLAPLFGWSRISYEPTYTSCTVDLMHPDKAYITYIISCFICCYLLPIGLMFFVRIKPNKDYQPVSSDIGKNYQVCSLIELLFSNKGKKFIYFKKRIVIIILLFIIEWSPYATIYMWPIFLDPNTIPISLAAAAPVFAKFSVVFTPLIFWNEN</sequence>
<feature type="non-terminal residue" evidence="10">
    <location>
        <position position="1"/>
    </location>
</feature>
<dbReference type="InterPro" id="IPR017452">
    <property type="entry name" value="GPCR_Rhodpsn_7TM"/>
</dbReference>
<name>A0A0A7DNF4_9BILA</name>
<evidence type="ECO:0000256" key="8">
    <source>
        <dbReference type="SAM" id="Phobius"/>
    </source>
</evidence>
<feature type="transmembrane region" description="Helical" evidence="8">
    <location>
        <begin position="27"/>
        <end position="51"/>
    </location>
</feature>
<dbReference type="PANTHER" id="PTHR24240">
    <property type="entry name" value="OPSIN"/>
    <property type="match status" value="1"/>
</dbReference>
<feature type="transmembrane region" description="Helical" evidence="8">
    <location>
        <begin position="143"/>
        <end position="165"/>
    </location>
</feature>
<keyword evidence="5 8" id="KW-0472">Membrane</keyword>
<feature type="transmembrane region" description="Helical" evidence="8">
    <location>
        <begin position="63"/>
        <end position="89"/>
    </location>
</feature>
<feature type="transmembrane region" description="Helical" evidence="8">
    <location>
        <begin position="208"/>
        <end position="231"/>
    </location>
</feature>
<reference evidence="10" key="1">
    <citation type="submission" date="2013-11" db="EMBL/GenBank/DDBJ databases">
        <title>B. koreanus Opsin sequences.</title>
        <authorList>
            <person name="Rhee J.-S."/>
            <person name="Kim B.-M."/>
            <person name="Jeong C.-B."/>
            <person name="Lee J.-S."/>
        </authorList>
    </citation>
    <scope>NUCLEOTIDE SEQUENCE</scope>
</reference>
<protein>
    <submittedName>
        <fullName evidence="10">Peropsin</fullName>
    </submittedName>
</protein>
<dbReference type="SUPFAM" id="SSF81321">
    <property type="entry name" value="Family A G protein-coupled receptor-like"/>
    <property type="match status" value="1"/>
</dbReference>
<keyword evidence="6" id="KW-0675">Receptor</keyword>
<dbReference type="Gene3D" id="1.20.1070.10">
    <property type="entry name" value="Rhodopsin 7-helix transmembrane proteins"/>
    <property type="match status" value="1"/>
</dbReference>
<feature type="transmembrane region" description="Helical" evidence="8">
    <location>
        <begin position="237"/>
        <end position="261"/>
    </location>
</feature>
<keyword evidence="4" id="KW-0297">G-protein coupled receptor</keyword>
<dbReference type="InterPro" id="IPR050125">
    <property type="entry name" value="GPCR_opsins"/>
</dbReference>